<name>A0A1H0TEB3_9BACI</name>
<dbReference type="EMBL" id="FNJU01000003">
    <property type="protein sequence ID" value="SDP52349.1"/>
    <property type="molecule type" value="Genomic_DNA"/>
</dbReference>
<proteinExistence type="inferred from homology"/>
<sequence length="73" mass="9096">MRKSFYHYMLRYRNEKGKDDLSKFANNLYLDHGFPKNIYDYHEISTYLEFNGHYLDTMTIFDHAWELYQNDQE</sequence>
<comment type="similarity">
    <text evidence="1">Belongs to the UPF0346 family.</text>
</comment>
<organism evidence="3 4">
    <name type="scientific">Litchfieldia salsa</name>
    <dbReference type="NCBI Taxonomy" id="930152"/>
    <lineage>
        <taxon>Bacteria</taxon>
        <taxon>Bacillati</taxon>
        <taxon>Bacillota</taxon>
        <taxon>Bacilli</taxon>
        <taxon>Bacillales</taxon>
        <taxon>Bacillaceae</taxon>
        <taxon>Litchfieldia</taxon>
    </lineage>
</organism>
<dbReference type="InterPro" id="IPR023089">
    <property type="entry name" value="YozE_SAM-like"/>
</dbReference>
<feature type="domain" description="YozE SAM-like" evidence="2">
    <location>
        <begin position="4"/>
        <end position="70"/>
    </location>
</feature>
<dbReference type="RefSeq" id="WP_090852520.1">
    <property type="nucleotide sequence ID" value="NZ_FNJU01000003.1"/>
</dbReference>
<dbReference type="NCBIfam" id="NF010193">
    <property type="entry name" value="PRK13672.1"/>
    <property type="match status" value="1"/>
</dbReference>
<evidence type="ECO:0000259" key="2">
    <source>
        <dbReference type="Pfam" id="PF06855"/>
    </source>
</evidence>
<keyword evidence="4" id="KW-1185">Reference proteome</keyword>
<dbReference type="InterPro" id="IPR010673">
    <property type="entry name" value="UPF0346"/>
</dbReference>
<dbReference type="Proteomes" id="UP000199159">
    <property type="component" value="Unassembled WGS sequence"/>
</dbReference>
<dbReference type="Pfam" id="PF06855">
    <property type="entry name" value="YozE_SAM_like"/>
    <property type="match status" value="1"/>
</dbReference>
<reference evidence="4" key="1">
    <citation type="submission" date="2016-10" db="EMBL/GenBank/DDBJ databases">
        <authorList>
            <person name="Varghese N."/>
            <person name="Submissions S."/>
        </authorList>
    </citation>
    <scope>NUCLEOTIDE SEQUENCE [LARGE SCALE GENOMIC DNA]</scope>
    <source>
        <strain evidence="4">IBRC-M10078</strain>
    </source>
</reference>
<evidence type="ECO:0000313" key="3">
    <source>
        <dbReference type="EMBL" id="SDP52349.1"/>
    </source>
</evidence>
<dbReference type="OrthoDB" id="2242851at2"/>
<accession>A0A1H0TEB3</accession>
<protein>
    <recommendedName>
        <fullName evidence="1">UPF0346 protein SAMN05216565_103465</fullName>
    </recommendedName>
</protein>
<dbReference type="HAMAP" id="MF_01538">
    <property type="entry name" value="UPF0346"/>
    <property type="match status" value="1"/>
</dbReference>
<evidence type="ECO:0000313" key="4">
    <source>
        <dbReference type="Proteomes" id="UP000199159"/>
    </source>
</evidence>
<evidence type="ECO:0000256" key="1">
    <source>
        <dbReference type="HAMAP-Rule" id="MF_01538"/>
    </source>
</evidence>
<dbReference type="InterPro" id="IPR036806">
    <property type="entry name" value="YozE_SAM-like_sf"/>
</dbReference>
<dbReference type="STRING" id="930152.SAMN05216565_103465"/>
<gene>
    <name evidence="3" type="ORF">SAMN05216565_103465</name>
</gene>
<dbReference type="SUPFAM" id="SSF140652">
    <property type="entry name" value="YozE-like"/>
    <property type="match status" value="1"/>
</dbReference>
<dbReference type="PIRSF" id="PIRSF037262">
    <property type="entry name" value="UCP037262"/>
    <property type="match status" value="1"/>
</dbReference>
<dbReference type="Gene3D" id="1.10.150.260">
    <property type="entry name" value="YozE SAM-like"/>
    <property type="match status" value="1"/>
</dbReference>
<dbReference type="AlphaFoldDB" id="A0A1H0TEB3"/>